<dbReference type="PANTHER" id="PTHR11236:SF50">
    <property type="entry name" value="AMINODEOXYCHORISMATE SYNTHASE COMPONENT 1"/>
    <property type="match status" value="1"/>
</dbReference>
<dbReference type="InterPro" id="IPR005802">
    <property type="entry name" value="ADC_synth_comp_1"/>
</dbReference>
<dbReference type="NCBIfam" id="TIGR00553">
    <property type="entry name" value="pabB"/>
    <property type="match status" value="1"/>
</dbReference>
<comment type="caution">
    <text evidence="2">The sequence shown here is derived from an EMBL/GenBank/DDBJ whole genome shotgun (WGS) entry which is preliminary data.</text>
</comment>
<dbReference type="EMBL" id="BAABCM010000001">
    <property type="protein sequence ID" value="GAA3792664.1"/>
    <property type="molecule type" value="Genomic_DNA"/>
</dbReference>
<accession>A0ABP7HHP3</accession>
<dbReference type="Gene3D" id="3.60.120.10">
    <property type="entry name" value="Anthranilate synthase"/>
    <property type="match status" value="1"/>
</dbReference>
<dbReference type="SUPFAM" id="SSF56322">
    <property type="entry name" value="ADC synthase"/>
    <property type="match status" value="1"/>
</dbReference>
<dbReference type="InterPro" id="IPR005801">
    <property type="entry name" value="ADC_synthase"/>
</dbReference>
<evidence type="ECO:0000313" key="2">
    <source>
        <dbReference type="EMBL" id="GAA3792664.1"/>
    </source>
</evidence>
<keyword evidence="3" id="KW-1185">Reference proteome</keyword>
<proteinExistence type="predicted"/>
<dbReference type="InterPro" id="IPR015890">
    <property type="entry name" value="Chorismate_C"/>
</dbReference>
<sequence length="368" mass="39496">MATRPDDVPAVLAEVEAASHRGWWAFGFLSYEAAAGLGPAMPAHDPVEGLPLAWFGLAAAPERVEVQEPAEAVGYQLGEWRYDWSPAEHALAVDTVRRHIAAGETYQCNLTTRVRAQFDGDAVPLYAHLVNGQAASYNAYLDIGPFAIASASPELFFEIRSGRLSMRPMKGTAPRGRSPAEDRRILARLRGSEKERAENIMIVDLIRNDMARLAVPGGVSVTALCSAEQYPTVHQLTSEVTARLRPEVGLTEVFRALFPCGSVTGAPKLRTMEIIRDLEPGPRGVYCGTIGVVAPAGSSVRARFSVAIRTAVADRSAHYVTYGTGGGITWDSDPGAEYAELQAKAAILIGVRRSNSGTRGADHNRASA</sequence>
<protein>
    <recommendedName>
        <fullName evidence="1">Chorismate-utilising enzyme C-terminal domain-containing protein</fullName>
    </recommendedName>
</protein>
<feature type="domain" description="Chorismate-utilising enzyme C-terminal" evidence="1">
    <location>
        <begin position="88"/>
        <end position="344"/>
    </location>
</feature>
<name>A0ABP7HHP3_9PSEU</name>
<evidence type="ECO:0000259" key="1">
    <source>
        <dbReference type="Pfam" id="PF00425"/>
    </source>
</evidence>
<reference evidence="3" key="1">
    <citation type="journal article" date="2019" name="Int. J. Syst. Evol. Microbiol.">
        <title>The Global Catalogue of Microorganisms (GCM) 10K type strain sequencing project: providing services to taxonomists for standard genome sequencing and annotation.</title>
        <authorList>
            <consortium name="The Broad Institute Genomics Platform"/>
            <consortium name="The Broad Institute Genome Sequencing Center for Infectious Disease"/>
            <person name="Wu L."/>
            <person name="Ma J."/>
        </authorList>
    </citation>
    <scope>NUCLEOTIDE SEQUENCE [LARGE SCALE GENOMIC DNA]</scope>
    <source>
        <strain evidence="3">JCM 17017</strain>
    </source>
</reference>
<dbReference type="Pfam" id="PF00425">
    <property type="entry name" value="Chorismate_bind"/>
    <property type="match status" value="1"/>
</dbReference>
<organism evidence="2 3">
    <name type="scientific">Amycolatopsis tucumanensis</name>
    <dbReference type="NCBI Taxonomy" id="401106"/>
    <lineage>
        <taxon>Bacteria</taxon>
        <taxon>Bacillati</taxon>
        <taxon>Actinomycetota</taxon>
        <taxon>Actinomycetes</taxon>
        <taxon>Pseudonocardiales</taxon>
        <taxon>Pseudonocardiaceae</taxon>
        <taxon>Amycolatopsis</taxon>
    </lineage>
</organism>
<dbReference type="PANTHER" id="PTHR11236">
    <property type="entry name" value="AMINOBENZOATE/ANTHRANILATE SYNTHASE"/>
    <property type="match status" value="1"/>
</dbReference>
<gene>
    <name evidence="2" type="ORF">GCM10022380_06770</name>
</gene>
<dbReference type="Proteomes" id="UP001501624">
    <property type="component" value="Unassembled WGS sequence"/>
</dbReference>
<dbReference type="PRINTS" id="PR00095">
    <property type="entry name" value="ANTSNTHASEI"/>
</dbReference>
<evidence type="ECO:0000313" key="3">
    <source>
        <dbReference type="Proteomes" id="UP001501624"/>
    </source>
</evidence>
<dbReference type="InterPro" id="IPR019999">
    <property type="entry name" value="Anth_synth_I-like"/>
</dbReference>